<evidence type="ECO:0000256" key="1">
    <source>
        <dbReference type="SAM" id="Phobius"/>
    </source>
</evidence>
<evidence type="ECO:0000313" key="3">
    <source>
        <dbReference type="Proteomes" id="UP000830671"/>
    </source>
</evidence>
<reference evidence="2" key="1">
    <citation type="journal article" date="2021" name="Mol. Plant Microbe Interact.">
        <title>Complete Genome Sequence of the Plant-Pathogenic Fungus Colletotrichum lupini.</title>
        <authorList>
            <person name="Baroncelli R."/>
            <person name="Pensec F."/>
            <person name="Da Lio D."/>
            <person name="Boufleur T."/>
            <person name="Vicente I."/>
            <person name="Sarrocco S."/>
            <person name="Picot A."/>
            <person name="Baraldi E."/>
            <person name="Sukno S."/>
            <person name="Thon M."/>
            <person name="Le Floch G."/>
        </authorList>
    </citation>
    <scope>NUCLEOTIDE SEQUENCE</scope>
    <source>
        <strain evidence="2">IMI 504893</strain>
    </source>
</reference>
<dbReference type="KEGG" id="clup:CLUP02_01071"/>
<dbReference type="RefSeq" id="XP_049136070.1">
    <property type="nucleotide sequence ID" value="XM_049280113.1"/>
</dbReference>
<proteinExistence type="predicted"/>
<sequence length="75" mass="8362">MNDMIVVRLLSFYLVASWLGSFGSPNITVSSLLLHAAGTRLFQLIMHIVVLLFTSQYESSALTALREPPLHPKFT</sequence>
<keyword evidence="1" id="KW-1133">Transmembrane helix</keyword>
<keyword evidence="1" id="KW-0812">Transmembrane</keyword>
<organism evidence="2 3">
    <name type="scientific">Colletotrichum lupini</name>
    <dbReference type="NCBI Taxonomy" id="145971"/>
    <lineage>
        <taxon>Eukaryota</taxon>
        <taxon>Fungi</taxon>
        <taxon>Dikarya</taxon>
        <taxon>Ascomycota</taxon>
        <taxon>Pezizomycotina</taxon>
        <taxon>Sordariomycetes</taxon>
        <taxon>Hypocreomycetidae</taxon>
        <taxon>Glomerellales</taxon>
        <taxon>Glomerellaceae</taxon>
        <taxon>Colletotrichum</taxon>
        <taxon>Colletotrichum acutatum species complex</taxon>
    </lineage>
</organism>
<dbReference type="AlphaFoldDB" id="A0A9Q8W9K3"/>
<dbReference type="GeneID" id="73335123"/>
<gene>
    <name evidence="2" type="ORF">CLUP02_01071</name>
</gene>
<keyword evidence="1" id="KW-0472">Membrane</keyword>
<feature type="transmembrane region" description="Helical" evidence="1">
    <location>
        <begin position="33"/>
        <end position="53"/>
    </location>
</feature>
<protein>
    <submittedName>
        <fullName evidence="2">Uncharacterized protein</fullName>
    </submittedName>
</protein>
<keyword evidence="3" id="KW-1185">Reference proteome</keyword>
<dbReference type="EMBL" id="CP019471">
    <property type="protein sequence ID" value="UQC74420.1"/>
    <property type="molecule type" value="Genomic_DNA"/>
</dbReference>
<name>A0A9Q8W9K3_9PEZI</name>
<evidence type="ECO:0000313" key="2">
    <source>
        <dbReference type="EMBL" id="UQC74420.1"/>
    </source>
</evidence>
<accession>A0A9Q8W9K3</accession>
<dbReference type="Proteomes" id="UP000830671">
    <property type="component" value="Chromosome 1"/>
</dbReference>